<feature type="compositionally biased region" description="Polar residues" evidence="1">
    <location>
        <begin position="47"/>
        <end position="59"/>
    </location>
</feature>
<feature type="compositionally biased region" description="Gly residues" evidence="1">
    <location>
        <begin position="1"/>
        <end position="12"/>
    </location>
</feature>
<dbReference type="EMBL" id="CAMAPE010000008">
    <property type="protein sequence ID" value="CAH9072589.1"/>
    <property type="molecule type" value="Genomic_DNA"/>
</dbReference>
<name>A0A9P1E152_CUSEU</name>
<feature type="compositionally biased region" description="Basic and acidic residues" evidence="1">
    <location>
        <begin position="30"/>
        <end position="46"/>
    </location>
</feature>
<accession>A0A9P1E152</accession>
<feature type="compositionally biased region" description="Low complexity" evidence="1">
    <location>
        <begin position="217"/>
        <end position="226"/>
    </location>
</feature>
<dbReference type="PANTHER" id="PTHR34210:SF1">
    <property type="entry name" value="OS03G0274700 PROTEIN"/>
    <property type="match status" value="1"/>
</dbReference>
<feature type="compositionally biased region" description="Basic and acidic residues" evidence="1">
    <location>
        <begin position="227"/>
        <end position="246"/>
    </location>
</feature>
<dbReference type="OrthoDB" id="1899623at2759"/>
<evidence type="ECO:0000313" key="3">
    <source>
        <dbReference type="Proteomes" id="UP001152484"/>
    </source>
</evidence>
<feature type="compositionally biased region" description="Basic and acidic residues" evidence="1">
    <location>
        <begin position="76"/>
        <end position="94"/>
    </location>
</feature>
<keyword evidence="3" id="KW-1185">Reference proteome</keyword>
<evidence type="ECO:0000256" key="1">
    <source>
        <dbReference type="SAM" id="MobiDB-lite"/>
    </source>
</evidence>
<proteinExistence type="predicted"/>
<feature type="region of interest" description="Disordered" evidence="1">
    <location>
        <begin position="174"/>
        <end position="246"/>
    </location>
</feature>
<organism evidence="2 3">
    <name type="scientific">Cuscuta europaea</name>
    <name type="common">European dodder</name>
    <dbReference type="NCBI Taxonomy" id="41803"/>
    <lineage>
        <taxon>Eukaryota</taxon>
        <taxon>Viridiplantae</taxon>
        <taxon>Streptophyta</taxon>
        <taxon>Embryophyta</taxon>
        <taxon>Tracheophyta</taxon>
        <taxon>Spermatophyta</taxon>
        <taxon>Magnoliopsida</taxon>
        <taxon>eudicotyledons</taxon>
        <taxon>Gunneridae</taxon>
        <taxon>Pentapetalae</taxon>
        <taxon>asterids</taxon>
        <taxon>lamiids</taxon>
        <taxon>Solanales</taxon>
        <taxon>Convolvulaceae</taxon>
        <taxon>Cuscuteae</taxon>
        <taxon>Cuscuta</taxon>
        <taxon>Cuscuta subgen. Cuscuta</taxon>
    </lineage>
</organism>
<feature type="region of interest" description="Disordered" evidence="1">
    <location>
        <begin position="1"/>
        <end position="112"/>
    </location>
</feature>
<comment type="caution">
    <text evidence="2">The sequence shown here is derived from an EMBL/GenBank/DDBJ whole genome shotgun (WGS) entry which is preliminary data.</text>
</comment>
<dbReference type="Proteomes" id="UP001152484">
    <property type="component" value="Unassembled WGS sequence"/>
</dbReference>
<evidence type="ECO:0000313" key="2">
    <source>
        <dbReference type="EMBL" id="CAH9072589.1"/>
    </source>
</evidence>
<sequence length="265" mass="30153">MKRGGGHYGGNGDSSADKAYSQIQHHPQHGRSEEHQQQWRWERESPKLTTNAMSPNMFSEGQGAEASRSYYQGQRADPRAPLDNQGGKDRRSQPLEEDMNIGYEDNPMPPPSIEGLEQKFMNDIKKLSKEQYDAEDAENARHRERISAINVQFEEQLVALRARHAGRREDLLRRESQSRHLQYEQVGLDNYPNANTAGPIDPRGYSSVATGERQRPYNNNNSNNYDSYRDRSRLSGSGRDHGYEASRGHYAAGGRAYETGGSRYY</sequence>
<dbReference type="AlphaFoldDB" id="A0A9P1E152"/>
<gene>
    <name evidence="2" type="ORF">CEURO_LOCUS4410</name>
</gene>
<dbReference type="PANTHER" id="PTHR34210">
    <property type="entry name" value="OS01G0252900 PROTEIN"/>
    <property type="match status" value="1"/>
</dbReference>
<protein>
    <submittedName>
        <fullName evidence="2">Uncharacterized protein</fullName>
    </submittedName>
</protein>
<reference evidence="2" key="1">
    <citation type="submission" date="2022-07" db="EMBL/GenBank/DDBJ databases">
        <authorList>
            <person name="Macas J."/>
            <person name="Novak P."/>
            <person name="Neumann P."/>
        </authorList>
    </citation>
    <scope>NUCLEOTIDE SEQUENCE</scope>
</reference>